<dbReference type="EMBL" id="JBBPBM010000109">
    <property type="protein sequence ID" value="KAK8507255.1"/>
    <property type="molecule type" value="Genomic_DNA"/>
</dbReference>
<dbReference type="SUPFAM" id="SSF117281">
    <property type="entry name" value="Kelch motif"/>
    <property type="match status" value="1"/>
</dbReference>
<comment type="caution">
    <text evidence="1">The sequence shown here is derived from an EMBL/GenBank/DDBJ whole genome shotgun (WGS) entry which is preliminary data.</text>
</comment>
<evidence type="ECO:0000313" key="1">
    <source>
        <dbReference type="EMBL" id="KAK8507255.1"/>
    </source>
</evidence>
<sequence length="237" mass="26672">MSRQASNSWNHFGVRGPDGVLEALPFYTGVYRSDWLAKGFGYRKNPADGKPLFRVKWYTLDLKQRKAIETPSTMPPDARLYGAAVACGNLIYVIGGDCSGDLSCSDKSRKDLRLRATQGRKGHFAEVFSVELNRRDILPAPPVASGLAPESVSDHVLLDSSRSRILVHFGSNKSLQAFHFHADGGSWECVDPEFGIWSEASPKERLLSWKEMLSRRQSPLRCKEFTEEHVREDYHQS</sequence>
<organism evidence="1 2">
    <name type="scientific">Hibiscus sabdariffa</name>
    <name type="common">roselle</name>
    <dbReference type="NCBI Taxonomy" id="183260"/>
    <lineage>
        <taxon>Eukaryota</taxon>
        <taxon>Viridiplantae</taxon>
        <taxon>Streptophyta</taxon>
        <taxon>Embryophyta</taxon>
        <taxon>Tracheophyta</taxon>
        <taxon>Spermatophyta</taxon>
        <taxon>Magnoliopsida</taxon>
        <taxon>eudicotyledons</taxon>
        <taxon>Gunneridae</taxon>
        <taxon>Pentapetalae</taxon>
        <taxon>rosids</taxon>
        <taxon>malvids</taxon>
        <taxon>Malvales</taxon>
        <taxon>Malvaceae</taxon>
        <taxon>Malvoideae</taxon>
        <taxon>Hibiscus</taxon>
    </lineage>
</organism>
<dbReference type="Gene3D" id="2.120.10.80">
    <property type="entry name" value="Kelch-type beta propeller"/>
    <property type="match status" value="1"/>
</dbReference>
<dbReference type="Proteomes" id="UP001472677">
    <property type="component" value="Unassembled WGS sequence"/>
</dbReference>
<evidence type="ECO:0000313" key="2">
    <source>
        <dbReference type="Proteomes" id="UP001472677"/>
    </source>
</evidence>
<reference evidence="1 2" key="1">
    <citation type="journal article" date="2024" name="G3 (Bethesda)">
        <title>Genome assembly of Hibiscus sabdariffa L. provides insights into metabolisms of medicinal natural products.</title>
        <authorList>
            <person name="Kim T."/>
        </authorList>
    </citation>
    <scope>NUCLEOTIDE SEQUENCE [LARGE SCALE GENOMIC DNA]</scope>
    <source>
        <strain evidence="1">TK-2024</strain>
        <tissue evidence="1">Old leaves</tissue>
    </source>
</reference>
<protein>
    <submittedName>
        <fullName evidence="1">Uncharacterized protein</fullName>
    </submittedName>
</protein>
<proteinExistence type="predicted"/>
<dbReference type="InterPro" id="IPR015915">
    <property type="entry name" value="Kelch-typ_b-propeller"/>
</dbReference>
<accession>A0ABR2BJC7</accession>
<name>A0ABR2BJC7_9ROSI</name>
<keyword evidence="2" id="KW-1185">Reference proteome</keyword>
<gene>
    <name evidence="1" type="ORF">V6N12_008597</name>
</gene>